<sequence length="102" mass="11139">MKANLLLLLAAVCLYVGSEARSPQACGYTTLDGKMVFLRYFPGIKEGEDYIDNGSGTDGVCLQRAVCQEDYSTKIESCNDYKVDCNSRGNVETVFPACCVKC</sequence>
<protein>
    <recommendedName>
        <fullName evidence="3">Single domain-containing protein</fullName>
    </recommendedName>
</protein>
<accession>A0A034WNX6</accession>
<evidence type="ECO:0008006" key="3">
    <source>
        <dbReference type="Google" id="ProtNLM"/>
    </source>
</evidence>
<organism evidence="2">
    <name type="scientific">Bactrocera dorsalis</name>
    <name type="common">Oriental fruit fly</name>
    <name type="synonym">Dacus dorsalis</name>
    <dbReference type="NCBI Taxonomy" id="27457"/>
    <lineage>
        <taxon>Eukaryota</taxon>
        <taxon>Metazoa</taxon>
        <taxon>Ecdysozoa</taxon>
        <taxon>Arthropoda</taxon>
        <taxon>Hexapoda</taxon>
        <taxon>Insecta</taxon>
        <taxon>Pterygota</taxon>
        <taxon>Neoptera</taxon>
        <taxon>Endopterygota</taxon>
        <taxon>Diptera</taxon>
        <taxon>Brachycera</taxon>
        <taxon>Muscomorpha</taxon>
        <taxon>Tephritoidea</taxon>
        <taxon>Tephritidae</taxon>
        <taxon>Bactrocera</taxon>
        <taxon>Bactrocera</taxon>
    </lineage>
</organism>
<keyword evidence="1" id="KW-0732">Signal</keyword>
<name>A0A034WNX6_BACDO</name>
<dbReference type="EMBL" id="GAKP01003057">
    <property type="protein sequence ID" value="JAC55895.1"/>
    <property type="molecule type" value="Transcribed_RNA"/>
</dbReference>
<feature type="chain" id="PRO_5001562953" description="Single domain-containing protein" evidence="1">
    <location>
        <begin position="21"/>
        <end position="102"/>
    </location>
</feature>
<dbReference type="AlphaFoldDB" id="A0A034WNX6"/>
<reference evidence="2" key="1">
    <citation type="journal article" date="2014" name="BMC Genomics">
        <title>Characterizing the developmental transcriptome of the oriental fruit fly, Bactrocera dorsalis (Diptera: Tephritidae) through comparative genomic analysis with Drosophila melanogaster utilizing modENCODE datasets.</title>
        <authorList>
            <person name="Geib S.M."/>
            <person name="Calla B."/>
            <person name="Hall B."/>
            <person name="Hou S."/>
            <person name="Manoukis N.C."/>
        </authorList>
    </citation>
    <scope>NUCLEOTIDE SEQUENCE</scope>
    <source>
        <strain evidence="2">Punador</strain>
    </source>
</reference>
<feature type="signal peptide" evidence="1">
    <location>
        <begin position="1"/>
        <end position="20"/>
    </location>
</feature>
<evidence type="ECO:0000313" key="2">
    <source>
        <dbReference type="EMBL" id="JAC55895.1"/>
    </source>
</evidence>
<proteinExistence type="predicted"/>
<evidence type="ECO:0000256" key="1">
    <source>
        <dbReference type="SAM" id="SignalP"/>
    </source>
</evidence>
<dbReference type="OrthoDB" id="7937185at2759"/>